<feature type="region of interest" description="Disordered" evidence="1">
    <location>
        <begin position="743"/>
        <end position="778"/>
    </location>
</feature>
<keyword evidence="4" id="KW-1185">Reference proteome</keyword>
<gene>
    <name evidence="3" type="ORF">ST47_g6697</name>
</gene>
<dbReference type="PANTHER" id="PTHR33112">
    <property type="entry name" value="DOMAIN PROTEIN, PUTATIVE-RELATED"/>
    <property type="match status" value="1"/>
</dbReference>
<comment type="caution">
    <text evidence="3">The sequence shown here is derived from an EMBL/GenBank/DDBJ whole genome shotgun (WGS) entry which is preliminary data.</text>
</comment>
<accession>A0A163BZ95</accession>
<reference evidence="3 4" key="1">
    <citation type="journal article" date="2016" name="Sci. Rep.">
        <title>Draft genome sequencing and secretome analysis of fungal phytopathogen Ascochyta rabiei provides insight into the necrotrophic effector repertoire.</title>
        <authorList>
            <person name="Verma S."/>
            <person name="Gazara R.K."/>
            <person name="Nizam S."/>
            <person name="Parween S."/>
            <person name="Chattopadhyay D."/>
            <person name="Verma P.K."/>
        </authorList>
    </citation>
    <scope>NUCLEOTIDE SEQUENCE [LARGE SCALE GENOMIC DNA]</scope>
    <source>
        <strain evidence="3 4">ArDII</strain>
    </source>
</reference>
<dbReference type="STRING" id="5454.A0A163BZ95"/>
<sequence length="778" mass="89630">MKYDLDLTFGEIFNDDSDAFLDQLIDIQNHQANREESEKWVDQLRFIDISNVPDLRKEDDGKWMSYIGESTMMFRGPKKPLILPLLEKKDDDRRADYVAVSWRWTKGKQLPKWGCDVRESFDYMIQRPGEKPHKSKFPDHYFERVILHAQDEDVTRLWIDKECIYQRPGDDPEDLRLGVQIMDVVYGESMFSVGLLTTPLMHQHEVDLLAELLSGAIFHKPNDTNNPRYKRDPRMDTKILQVQTLILRILSDSRWSRGWIFQEDHLASDRMVLMIPHTKRLKTDTSLYAFGAIPGNLKVKLSAFRRAVTMFSMASDENECRWPFSEMLGKAKQYNIFNKKLNNIESNPRKHGIRTWTDGNMGGAKMNRKVHYYNESTYPSTTHSILDDICHRDLEKMEDRVAIMANAARFSKRLDTSSESPLVKSEEYSLSAILLTLILINGEIMKTSDMIRKEDLMNSTLRSLLQDMQYRFSAPLLKYEQSFIDHCRLKGSTISRRGVEAQGFLFKLLLNRRPPAASSKPDPLKLTDGDRKKISRLRVKDPGAENIVPGRKFNRLAEEIILILTSKLRKNYGQRCELADFLEEKLEWDRDPQAPEETQPSTPYVLNMMAGLVQALVDDRELRFAILNGEPDTAQPSAIFIAPFQNDVWVSEYVTSMCDDGTGHSFVFTSWDNGWRNHSMERLASMEVAAFKLEPFEVLSHWDPDQADNSFLRSYSWINGVWKAEGKRMGKYTFPITGLTVPHPRPIEDTLGKRKRDNGDDGDSSADSAVSSGGEDTS</sequence>
<evidence type="ECO:0000313" key="3">
    <source>
        <dbReference type="EMBL" id="KZM22104.1"/>
    </source>
</evidence>
<feature type="domain" description="Heterokaryon incompatibility" evidence="2">
    <location>
        <begin position="97"/>
        <end position="263"/>
    </location>
</feature>
<name>A0A163BZ95_DIDRA</name>
<evidence type="ECO:0000256" key="1">
    <source>
        <dbReference type="SAM" id="MobiDB-lite"/>
    </source>
</evidence>
<dbReference type="AlphaFoldDB" id="A0A163BZ95"/>
<dbReference type="PANTHER" id="PTHR33112:SF16">
    <property type="entry name" value="HETEROKARYON INCOMPATIBILITY DOMAIN-CONTAINING PROTEIN"/>
    <property type="match status" value="1"/>
</dbReference>
<evidence type="ECO:0000313" key="4">
    <source>
        <dbReference type="Proteomes" id="UP000076837"/>
    </source>
</evidence>
<protein>
    <recommendedName>
        <fullName evidence="2">Heterokaryon incompatibility domain-containing protein</fullName>
    </recommendedName>
</protein>
<dbReference type="EMBL" id="JYNV01000224">
    <property type="protein sequence ID" value="KZM22104.1"/>
    <property type="molecule type" value="Genomic_DNA"/>
</dbReference>
<proteinExistence type="predicted"/>
<dbReference type="InterPro" id="IPR010730">
    <property type="entry name" value="HET"/>
</dbReference>
<organism evidence="3 4">
    <name type="scientific">Didymella rabiei</name>
    <name type="common">Chickpea ascochyta blight fungus</name>
    <name type="synonym">Mycosphaerella rabiei</name>
    <dbReference type="NCBI Taxonomy" id="5454"/>
    <lineage>
        <taxon>Eukaryota</taxon>
        <taxon>Fungi</taxon>
        <taxon>Dikarya</taxon>
        <taxon>Ascomycota</taxon>
        <taxon>Pezizomycotina</taxon>
        <taxon>Dothideomycetes</taxon>
        <taxon>Pleosporomycetidae</taxon>
        <taxon>Pleosporales</taxon>
        <taxon>Pleosporineae</taxon>
        <taxon>Didymellaceae</taxon>
        <taxon>Ascochyta</taxon>
    </lineage>
</organism>
<feature type="compositionally biased region" description="Low complexity" evidence="1">
    <location>
        <begin position="765"/>
        <end position="778"/>
    </location>
</feature>
<dbReference type="Pfam" id="PF06985">
    <property type="entry name" value="HET"/>
    <property type="match status" value="1"/>
</dbReference>
<evidence type="ECO:0000259" key="2">
    <source>
        <dbReference type="Pfam" id="PF06985"/>
    </source>
</evidence>
<dbReference type="Proteomes" id="UP000076837">
    <property type="component" value="Unassembled WGS sequence"/>
</dbReference>